<gene>
    <name evidence="6" type="ORF">KKP3000_003088</name>
</gene>
<dbReference type="InterPro" id="IPR050950">
    <property type="entry name" value="HTH-type_LysR_regulators"/>
</dbReference>
<dbReference type="PANTHER" id="PTHR30419:SF28">
    <property type="entry name" value="HTH-TYPE TRANSCRIPTIONAL REGULATOR BSDA"/>
    <property type="match status" value="1"/>
</dbReference>
<dbReference type="InterPro" id="IPR036390">
    <property type="entry name" value="WH_DNA-bd_sf"/>
</dbReference>
<evidence type="ECO:0000256" key="2">
    <source>
        <dbReference type="ARBA" id="ARBA00023015"/>
    </source>
</evidence>
<dbReference type="PRINTS" id="PR00039">
    <property type="entry name" value="HTHLYSR"/>
</dbReference>
<evidence type="ECO:0000313" key="6">
    <source>
        <dbReference type="EMBL" id="MFB5193142.1"/>
    </source>
</evidence>
<dbReference type="CDD" id="cd05466">
    <property type="entry name" value="PBP2_LTTR_substrate"/>
    <property type="match status" value="1"/>
</dbReference>
<dbReference type="InterPro" id="IPR000847">
    <property type="entry name" value="LysR_HTH_N"/>
</dbReference>
<keyword evidence="3" id="KW-0238">DNA-binding</keyword>
<dbReference type="RefSeq" id="WP_275475508.1">
    <property type="nucleotide sequence ID" value="NZ_CP162940.1"/>
</dbReference>
<feature type="domain" description="HTH lysR-type" evidence="5">
    <location>
        <begin position="1"/>
        <end position="58"/>
    </location>
</feature>
<evidence type="ECO:0000313" key="7">
    <source>
        <dbReference type="Proteomes" id="UP001579974"/>
    </source>
</evidence>
<keyword evidence="2" id="KW-0805">Transcription regulation</keyword>
<evidence type="ECO:0000256" key="3">
    <source>
        <dbReference type="ARBA" id="ARBA00023125"/>
    </source>
</evidence>
<reference evidence="6 7" key="1">
    <citation type="journal article" date="2024" name="Int. J. Mol. Sci.">
        <title>Exploration of Alicyclobacillus spp. Genome in Search of Antibiotic Resistance.</title>
        <authorList>
            <person name="Bucka-Kolendo J."/>
            <person name="Kiousi D.E."/>
            <person name="Dekowska A."/>
            <person name="Mikolajczuk-Szczyrba A."/>
            <person name="Karadedos D.M."/>
            <person name="Michael P."/>
            <person name="Galanis A."/>
            <person name="Sokolowska B."/>
        </authorList>
    </citation>
    <scope>NUCLEOTIDE SEQUENCE [LARGE SCALE GENOMIC DNA]</scope>
    <source>
        <strain evidence="6 7">KKP 3000</strain>
    </source>
</reference>
<dbReference type="InterPro" id="IPR005119">
    <property type="entry name" value="LysR_subst-bd"/>
</dbReference>
<keyword evidence="7" id="KW-1185">Reference proteome</keyword>
<dbReference type="Proteomes" id="UP001579974">
    <property type="component" value="Unassembled WGS sequence"/>
</dbReference>
<keyword evidence="4" id="KW-0804">Transcription</keyword>
<dbReference type="Pfam" id="PF00126">
    <property type="entry name" value="HTH_1"/>
    <property type="match status" value="1"/>
</dbReference>
<sequence>MDLKKFLYFVTIVEEGQITRAANRLHMAQPPLSLQLKAVEEELGVTLIERNNKNIELTQAGWIFYHRAKEILNSVDGMLLEVKEQGIGIRGKLSIGTVMSCVSYLPRAIHTSQQRYPAVTFQLWEGDSHRVEELLQSRVIELGITRFPLESDNLEMVPLSVEPLVAVQPPNWNVFSRNEVSIKELHKHPLMVLHGQGGKGIFEMFLEMCQSFDFNPNIICESPDVATLLTLADSGVGIAIVPKLAIDLRPKGTLSYAEITPVIKSDTALIWIKNRRLSKVAKHFKEILRSSLG</sequence>
<accession>A0ABV5ANW4</accession>
<dbReference type="Gene3D" id="3.40.190.290">
    <property type="match status" value="1"/>
</dbReference>
<evidence type="ECO:0000256" key="1">
    <source>
        <dbReference type="ARBA" id="ARBA00009437"/>
    </source>
</evidence>
<protein>
    <submittedName>
        <fullName evidence="6">LysR family transcriptional regulator</fullName>
    </submittedName>
</protein>
<organism evidence="6 7">
    <name type="scientific">Alicyclobacillus fastidiosus</name>
    <dbReference type="NCBI Taxonomy" id="392011"/>
    <lineage>
        <taxon>Bacteria</taxon>
        <taxon>Bacillati</taxon>
        <taxon>Bacillota</taxon>
        <taxon>Bacilli</taxon>
        <taxon>Bacillales</taxon>
        <taxon>Alicyclobacillaceae</taxon>
        <taxon>Alicyclobacillus</taxon>
    </lineage>
</organism>
<evidence type="ECO:0000256" key="4">
    <source>
        <dbReference type="ARBA" id="ARBA00023163"/>
    </source>
</evidence>
<dbReference type="SUPFAM" id="SSF53850">
    <property type="entry name" value="Periplasmic binding protein-like II"/>
    <property type="match status" value="1"/>
</dbReference>
<proteinExistence type="inferred from homology"/>
<name>A0ABV5ANW4_9BACL</name>
<dbReference type="Gene3D" id="1.10.10.10">
    <property type="entry name" value="Winged helix-like DNA-binding domain superfamily/Winged helix DNA-binding domain"/>
    <property type="match status" value="1"/>
</dbReference>
<dbReference type="SUPFAM" id="SSF46785">
    <property type="entry name" value="Winged helix' DNA-binding domain"/>
    <property type="match status" value="1"/>
</dbReference>
<dbReference type="PROSITE" id="PS50931">
    <property type="entry name" value="HTH_LYSR"/>
    <property type="match status" value="1"/>
</dbReference>
<dbReference type="EMBL" id="JBDXSU010000042">
    <property type="protein sequence ID" value="MFB5193142.1"/>
    <property type="molecule type" value="Genomic_DNA"/>
</dbReference>
<dbReference type="PANTHER" id="PTHR30419">
    <property type="entry name" value="HTH-TYPE TRANSCRIPTIONAL REGULATOR YBHD"/>
    <property type="match status" value="1"/>
</dbReference>
<comment type="caution">
    <text evidence="6">The sequence shown here is derived from an EMBL/GenBank/DDBJ whole genome shotgun (WGS) entry which is preliminary data.</text>
</comment>
<dbReference type="InterPro" id="IPR036388">
    <property type="entry name" value="WH-like_DNA-bd_sf"/>
</dbReference>
<evidence type="ECO:0000259" key="5">
    <source>
        <dbReference type="PROSITE" id="PS50931"/>
    </source>
</evidence>
<comment type="similarity">
    <text evidence="1">Belongs to the LysR transcriptional regulatory family.</text>
</comment>
<dbReference type="Pfam" id="PF03466">
    <property type="entry name" value="LysR_substrate"/>
    <property type="match status" value="1"/>
</dbReference>